<dbReference type="PANTHER" id="PTHR14911:SF13">
    <property type="entry name" value="TRNA (GUANINE(6)-N2)-METHYLTRANSFERASE THUMP3"/>
    <property type="match status" value="1"/>
</dbReference>
<keyword evidence="3" id="KW-1185">Reference proteome</keyword>
<keyword evidence="2" id="KW-0808">Transferase</keyword>
<dbReference type="GO" id="GO:0030488">
    <property type="term" value="P:tRNA methylation"/>
    <property type="evidence" value="ECO:0007669"/>
    <property type="project" value="TreeGrafter"/>
</dbReference>
<dbReference type="SUPFAM" id="SSF53335">
    <property type="entry name" value="S-adenosyl-L-methionine-dependent methyltransferases"/>
    <property type="match status" value="1"/>
</dbReference>
<dbReference type="Gene3D" id="3.40.50.150">
    <property type="entry name" value="Vaccinia Virus protein VP39"/>
    <property type="match status" value="1"/>
</dbReference>
<dbReference type="STRING" id="494026.PGLA_17720"/>
<accession>A0A168JLS6</accession>
<dbReference type="InterPro" id="IPR000241">
    <property type="entry name" value="RlmKL-like_Mtase"/>
</dbReference>
<sequence length="314" mass="35307">MNNMNQFIYTFACSDDERSLCSLEMRSLFGIDTESLIIKSDISIDPSRSPFIKEQIEIMYEGDTMSDILKQVEDIVLDDSTFKVIFVKINDLASENKISYGDRRIIERDLGMHIEGEADVHNPDHVFGIVTLGGRWYFGKYRLNDAVWFLHMKKPRNYSIALGTRLARATANIAVPNPLGVKAIDPCCGIGTVLVEALSMGIDIVGRDFNPQIVQGARANIAHFGYVGEVTYGDIADVSEMYDVAIIDMPYNLFSTTTPEEQLSLLQHTRRFASKVVIITIETIDDMIHEAGFTIIDRCVAKKRSFSRQVIVCN</sequence>
<evidence type="ECO:0000259" key="1">
    <source>
        <dbReference type="Pfam" id="PF01170"/>
    </source>
</evidence>
<dbReference type="Proteomes" id="UP000076967">
    <property type="component" value="Unassembled WGS sequence"/>
</dbReference>
<dbReference type="InterPro" id="IPR029063">
    <property type="entry name" value="SAM-dependent_MTases_sf"/>
</dbReference>
<evidence type="ECO:0000313" key="3">
    <source>
        <dbReference type="Proteomes" id="UP000076967"/>
    </source>
</evidence>
<comment type="caution">
    <text evidence="2">The sequence shown here is derived from an EMBL/GenBank/DDBJ whole genome shotgun (WGS) entry which is preliminary data.</text>
</comment>
<protein>
    <submittedName>
        <fullName evidence="2">RNA methyltransferase</fullName>
    </submittedName>
</protein>
<feature type="domain" description="Ribosomal RNA large subunit methyltransferase K/L-like methyltransferase" evidence="1">
    <location>
        <begin position="155"/>
        <end position="275"/>
    </location>
</feature>
<dbReference type="AlphaFoldDB" id="A0A168JLS6"/>
<organism evidence="2 3">
    <name type="scientific">Paenibacillus glacialis</name>
    <dbReference type="NCBI Taxonomy" id="494026"/>
    <lineage>
        <taxon>Bacteria</taxon>
        <taxon>Bacillati</taxon>
        <taxon>Bacillota</taxon>
        <taxon>Bacilli</taxon>
        <taxon>Bacillales</taxon>
        <taxon>Paenibacillaceae</taxon>
        <taxon>Paenibacillus</taxon>
    </lineage>
</organism>
<proteinExistence type="predicted"/>
<keyword evidence="2" id="KW-0489">Methyltransferase</keyword>
<reference evidence="2 3" key="1">
    <citation type="submission" date="2016-03" db="EMBL/GenBank/DDBJ databases">
        <title>Draft genome sequence of Paenibacillus glacialis DSM 22343.</title>
        <authorList>
            <person name="Shin S.-K."/>
            <person name="Yi H."/>
        </authorList>
    </citation>
    <scope>NUCLEOTIDE SEQUENCE [LARGE SCALE GENOMIC DNA]</scope>
    <source>
        <strain evidence="2 3">DSM 22343</strain>
    </source>
</reference>
<evidence type="ECO:0000313" key="2">
    <source>
        <dbReference type="EMBL" id="OAB40809.1"/>
    </source>
</evidence>
<dbReference type="PANTHER" id="PTHR14911">
    <property type="entry name" value="THUMP DOMAIN-CONTAINING"/>
    <property type="match status" value="1"/>
</dbReference>
<dbReference type="GO" id="GO:0016423">
    <property type="term" value="F:tRNA (guanine) methyltransferase activity"/>
    <property type="evidence" value="ECO:0007669"/>
    <property type="project" value="TreeGrafter"/>
</dbReference>
<dbReference type="CDD" id="cd02440">
    <property type="entry name" value="AdoMet_MTases"/>
    <property type="match status" value="1"/>
</dbReference>
<name>A0A168JLS6_9BACL</name>
<dbReference type="Pfam" id="PF01170">
    <property type="entry name" value="UPF0020"/>
    <property type="match status" value="1"/>
</dbReference>
<gene>
    <name evidence="2" type="ORF">PGLA_17720</name>
</gene>
<dbReference type="EMBL" id="LVJH01000034">
    <property type="protein sequence ID" value="OAB40809.1"/>
    <property type="molecule type" value="Genomic_DNA"/>
</dbReference>